<keyword evidence="2" id="KW-1185">Reference proteome</keyword>
<accession>A0ABZ1N1F8</accession>
<organism evidence="1 2">
    <name type="scientific">Nocardia salmonicida</name>
    <dbReference type="NCBI Taxonomy" id="53431"/>
    <lineage>
        <taxon>Bacteria</taxon>
        <taxon>Bacillati</taxon>
        <taxon>Actinomycetota</taxon>
        <taxon>Actinomycetes</taxon>
        <taxon>Mycobacteriales</taxon>
        <taxon>Nocardiaceae</taxon>
        <taxon>Nocardia</taxon>
    </lineage>
</organism>
<gene>
    <name evidence="1" type="ORF">OG308_20615</name>
</gene>
<reference evidence="1 2" key="1">
    <citation type="submission" date="2022-10" db="EMBL/GenBank/DDBJ databases">
        <title>The complete genomes of actinobacterial strains from the NBC collection.</title>
        <authorList>
            <person name="Joergensen T.S."/>
            <person name="Alvarez Arevalo M."/>
            <person name="Sterndorff E.B."/>
            <person name="Faurdal D."/>
            <person name="Vuksanovic O."/>
            <person name="Mourched A.-S."/>
            <person name="Charusanti P."/>
            <person name="Shaw S."/>
            <person name="Blin K."/>
            <person name="Weber T."/>
        </authorList>
    </citation>
    <scope>NUCLEOTIDE SEQUENCE [LARGE SCALE GENOMIC DNA]</scope>
    <source>
        <strain evidence="1 2">NBC_01413</strain>
    </source>
</reference>
<protein>
    <recommendedName>
        <fullName evidence="3">DUF4262 domain-containing protein</fullName>
    </recommendedName>
</protein>
<evidence type="ECO:0000313" key="1">
    <source>
        <dbReference type="EMBL" id="WTY33735.1"/>
    </source>
</evidence>
<dbReference type="Proteomes" id="UP001621418">
    <property type="component" value="Chromosome"/>
</dbReference>
<proteinExistence type="predicted"/>
<evidence type="ECO:0000313" key="2">
    <source>
        <dbReference type="Proteomes" id="UP001621418"/>
    </source>
</evidence>
<dbReference type="RefSeq" id="WP_405145982.1">
    <property type="nucleotide sequence ID" value="NZ_CP109527.1"/>
</dbReference>
<dbReference type="EMBL" id="CP109527">
    <property type="protein sequence ID" value="WTY33735.1"/>
    <property type="molecule type" value="Genomic_DNA"/>
</dbReference>
<sequence>MTMLASGVIREMGSDPLNAVLRFGSESPAVPSRAPGQRLLFVDDRPAFELSSWCGTCPMLFERKEGANRTLSVPEFATRVAVGLDELDDSVIEAFGELLPAGRYQPMLLGIEPRLVHPLDRDDYFAHEQVETWGIDSFWGLPAHPRTVYYRTFETAVSADAHLYEFVVPMVPPTWNDATRVAQFDERLRSVSTPTAVAVSILDVCQPAVADESRDYYTHYSLIHFLLDGHHKLEAAAKAGRPLRLLSLLSVDAGLADKHDIASLAGIRSGMPGERR</sequence>
<name>A0ABZ1N1F8_9NOCA</name>
<evidence type="ECO:0008006" key="3">
    <source>
        <dbReference type="Google" id="ProtNLM"/>
    </source>
</evidence>